<accession>A7VWF7</accession>
<comment type="caution">
    <text evidence="1">The sequence shown here is derived from an EMBL/GenBank/DDBJ whole genome shotgun (WGS) entry which is preliminary data.</text>
</comment>
<dbReference type="EMBL" id="ABCB02000020">
    <property type="protein sequence ID" value="EDO60104.1"/>
    <property type="molecule type" value="Genomic_DNA"/>
</dbReference>
<reference evidence="1 2" key="2">
    <citation type="submission" date="2007-08" db="EMBL/GenBank/DDBJ databases">
        <authorList>
            <person name="Fulton L."/>
            <person name="Clifton S."/>
            <person name="Fulton B."/>
            <person name="Xu J."/>
            <person name="Minx P."/>
            <person name="Pepin K.H."/>
            <person name="Johnson M."/>
            <person name="Thiruvilangam P."/>
            <person name="Bhonagiri V."/>
            <person name="Nash W.E."/>
            <person name="Wang C."/>
            <person name="Mardis E.R."/>
            <person name="Wilson R.K."/>
        </authorList>
    </citation>
    <scope>NUCLEOTIDE SEQUENCE [LARGE SCALE GENOMIC DNA]</scope>
    <source>
        <strain evidence="1 2">DSM 753</strain>
    </source>
</reference>
<evidence type="ECO:0000313" key="2">
    <source>
        <dbReference type="Proteomes" id="UP000003490"/>
    </source>
</evidence>
<dbReference type="AlphaFoldDB" id="A7VWF7"/>
<evidence type="ECO:0000313" key="1">
    <source>
        <dbReference type="EMBL" id="EDO60104.1"/>
    </source>
</evidence>
<dbReference type="Proteomes" id="UP000003490">
    <property type="component" value="Unassembled WGS sequence"/>
</dbReference>
<name>A7VWF7_9FIRM</name>
<organism evidence="1 2">
    <name type="scientific">[Clostridium] leptum DSM 753</name>
    <dbReference type="NCBI Taxonomy" id="428125"/>
    <lineage>
        <taxon>Bacteria</taxon>
        <taxon>Bacillati</taxon>
        <taxon>Bacillota</taxon>
        <taxon>Clostridia</taxon>
        <taxon>Eubacteriales</taxon>
        <taxon>Oscillospiraceae</taxon>
        <taxon>Oscillospiraceae incertae sedis</taxon>
    </lineage>
</organism>
<sequence length="36" mass="3959">MCLIKMSLFSFAGERKDDWAKILGKGNSPAEGLKDT</sequence>
<proteinExistence type="predicted"/>
<gene>
    <name evidence="1" type="ORF">CLOLEP_02922</name>
</gene>
<dbReference type="HOGENOM" id="CLU_3355472_0_0_9"/>
<protein>
    <submittedName>
        <fullName evidence="1">Uncharacterized protein</fullName>
    </submittedName>
</protein>
<reference evidence="1 2" key="1">
    <citation type="submission" date="2007-08" db="EMBL/GenBank/DDBJ databases">
        <title>Draft genome sequence of Clostridium leptum (DSM 753).</title>
        <authorList>
            <person name="Sudarsanam P."/>
            <person name="Ley R."/>
            <person name="Guruge J."/>
            <person name="Turnbaugh P.J."/>
            <person name="Mahowald M."/>
            <person name="Liep D."/>
            <person name="Gordon J."/>
        </authorList>
    </citation>
    <scope>NUCLEOTIDE SEQUENCE [LARGE SCALE GENOMIC DNA]</scope>
    <source>
        <strain evidence="1 2">DSM 753</strain>
    </source>
</reference>